<sequence>MNTKPKFIPSDRFLKFLHDLPDKDRAKLIGTISLIESHELYIAIRQLWVKKIEANLFEIRSIQSSNIQRAIYFHIEENNYFITLGFTKKSNKTPQRQIDSAKRIREKYLRRNTNDQE</sequence>
<organism evidence="1 2">
    <name type="scientific">Furfurilactobacillus milii</name>
    <dbReference type="NCBI Taxonomy" id="2888272"/>
    <lineage>
        <taxon>Bacteria</taxon>
        <taxon>Bacillati</taxon>
        <taxon>Bacillota</taxon>
        <taxon>Bacilli</taxon>
        <taxon>Lactobacillales</taxon>
        <taxon>Lactobacillaceae</taxon>
        <taxon>Furfurilactobacillus</taxon>
    </lineage>
</organism>
<reference evidence="1 2" key="1">
    <citation type="journal article" date="2019" name="Appl. Environ. Microbiol.">
        <title>Genetic determinants of hydroxycinnamic acid metabolism in heterofermentative lactobacilli.</title>
        <authorList>
            <person name="Gaur G."/>
            <person name="Oh J.H."/>
            <person name="Filannino P."/>
            <person name="Gobbetti M."/>
            <person name="van Pijkeren J.P."/>
            <person name="Ganzle M.G."/>
        </authorList>
    </citation>
    <scope>NUCLEOTIDE SEQUENCE [LARGE SCALE GENOMIC DNA]</scope>
    <source>
        <strain evidence="1 2">C5</strain>
    </source>
</reference>
<gene>
    <name evidence="1" type="ORF">GB993_11200</name>
</gene>
<dbReference type="OrthoDB" id="573082at2"/>
<dbReference type="AlphaFoldDB" id="A0A6N9I5J9"/>
<dbReference type="Proteomes" id="UP000449209">
    <property type="component" value="Unassembled WGS sequence"/>
</dbReference>
<comment type="caution">
    <text evidence="1">The sequence shown here is derived from an EMBL/GenBank/DDBJ whole genome shotgun (WGS) entry which is preliminary data.</text>
</comment>
<dbReference type="Pfam" id="PF05973">
    <property type="entry name" value="Gp49"/>
    <property type="match status" value="1"/>
</dbReference>
<proteinExistence type="predicted"/>
<accession>A0A6N9I5J9</accession>
<protein>
    <submittedName>
        <fullName evidence="1">Type II toxin-antitoxin system RelE/ParE family toxin</fullName>
    </submittedName>
</protein>
<name>A0A6N9I5J9_9LACO</name>
<dbReference type="InterPro" id="IPR009241">
    <property type="entry name" value="HigB-like"/>
</dbReference>
<dbReference type="EMBL" id="WEZQ01000020">
    <property type="protein sequence ID" value="MYV18067.1"/>
    <property type="molecule type" value="Genomic_DNA"/>
</dbReference>
<evidence type="ECO:0000313" key="1">
    <source>
        <dbReference type="EMBL" id="MYV18067.1"/>
    </source>
</evidence>
<evidence type="ECO:0000313" key="2">
    <source>
        <dbReference type="Proteomes" id="UP000449209"/>
    </source>
</evidence>
<dbReference type="RefSeq" id="WP_161004411.1">
    <property type="nucleotide sequence ID" value="NZ_WEZQ01000020.1"/>
</dbReference>